<feature type="compositionally biased region" description="Basic and acidic residues" evidence="1">
    <location>
        <begin position="147"/>
        <end position="164"/>
    </location>
</feature>
<evidence type="ECO:0000313" key="4">
    <source>
        <dbReference type="Proteomes" id="UP000076722"/>
    </source>
</evidence>
<organism evidence="3 4">
    <name type="scientific">Sistotremastrum niveocremeum HHB9708</name>
    <dbReference type="NCBI Taxonomy" id="1314777"/>
    <lineage>
        <taxon>Eukaryota</taxon>
        <taxon>Fungi</taxon>
        <taxon>Dikarya</taxon>
        <taxon>Basidiomycota</taxon>
        <taxon>Agaricomycotina</taxon>
        <taxon>Agaricomycetes</taxon>
        <taxon>Sistotremastrales</taxon>
        <taxon>Sistotremastraceae</taxon>
        <taxon>Sertulicium</taxon>
        <taxon>Sertulicium niveocremeum</taxon>
    </lineage>
</organism>
<feature type="transmembrane region" description="Helical" evidence="2">
    <location>
        <begin position="70"/>
        <end position="94"/>
    </location>
</feature>
<sequence>MVPRSVIDIGDRINKKESHIQDSISFPPFIDSGPMSSSTLSFTTPSPSSTLVLAPPAPAPTPFRLSGGSLVFVIGLVVSTTVLLIGAGVLVIFLRRRPSVRRDPDNRTSAIESQLATVDQSFEAGTNPSRSRRGGTCSEYPTLPTYDTDRLPDYVYDEEGKKEGGEDDATESEHVNPVGAQPTASPLEDTSLDHPLPPLPPSPAHLSNDATAPVPFTSQPTGAVVNRAIGATLPGL</sequence>
<proteinExistence type="predicted"/>
<dbReference type="Proteomes" id="UP000076722">
    <property type="component" value="Unassembled WGS sequence"/>
</dbReference>
<dbReference type="EMBL" id="KV419406">
    <property type="protein sequence ID" value="KZS93831.1"/>
    <property type="molecule type" value="Genomic_DNA"/>
</dbReference>
<reference evidence="3 4" key="1">
    <citation type="journal article" date="2016" name="Mol. Biol. Evol.">
        <title>Comparative Genomics of Early-Diverging Mushroom-Forming Fungi Provides Insights into the Origins of Lignocellulose Decay Capabilities.</title>
        <authorList>
            <person name="Nagy L.G."/>
            <person name="Riley R."/>
            <person name="Tritt A."/>
            <person name="Adam C."/>
            <person name="Daum C."/>
            <person name="Floudas D."/>
            <person name="Sun H."/>
            <person name="Yadav J.S."/>
            <person name="Pangilinan J."/>
            <person name="Larsson K.H."/>
            <person name="Matsuura K."/>
            <person name="Barry K."/>
            <person name="Labutti K."/>
            <person name="Kuo R."/>
            <person name="Ohm R.A."/>
            <person name="Bhattacharya S.S."/>
            <person name="Shirouzu T."/>
            <person name="Yoshinaga Y."/>
            <person name="Martin F.M."/>
            <person name="Grigoriev I.V."/>
            <person name="Hibbett D.S."/>
        </authorList>
    </citation>
    <scope>NUCLEOTIDE SEQUENCE [LARGE SCALE GENOMIC DNA]</scope>
    <source>
        <strain evidence="3 4">HHB9708</strain>
    </source>
</reference>
<feature type="compositionally biased region" description="Polar residues" evidence="1">
    <location>
        <begin position="107"/>
        <end position="129"/>
    </location>
</feature>
<evidence type="ECO:0000313" key="3">
    <source>
        <dbReference type="EMBL" id="KZS93831.1"/>
    </source>
</evidence>
<gene>
    <name evidence="3" type="ORF">SISNIDRAFT_69963</name>
</gene>
<evidence type="ECO:0000256" key="1">
    <source>
        <dbReference type="SAM" id="MobiDB-lite"/>
    </source>
</evidence>
<evidence type="ECO:0000256" key="2">
    <source>
        <dbReference type="SAM" id="Phobius"/>
    </source>
</evidence>
<keyword evidence="2" id="KW-1133">Transmembrane helix</keyword>
<name>A0A164V5F9_9AGAM</name>
<keyword evidence="2" id="KW-0812">Transmembrane</keyword>
<keyword evidence="4" id="KW-1185">Reference proteome</keyword>
<keyword evidence="2" id="KW-0472">Membrane</keyword>
<protein>
    <submittedName>
        <fullName evidence="3">Uncharacterized protein</fullName>
    </submittedName>
</protein>
<accession>A0A164V5F9</accession>
<feature type="region of interest" description="Disordered" evidence="1">
    <location>
        <begin position="101"/>
        <end position="222"/>
    </location>
</feature>
<dbReference type="AlphaFoldDB" id="A0A164V5F9"/>